<keyword evidence="2" id="KW-1185">Reference proteome</keyword>
<reference evidence="2" key="2">
    <citation type="journal article" date="2017" name="Nat. Plants">
        <title>The Aegilops tauschii genome reveals multiple impacts of transposons.</title>
        <authorList>
            <person name="Zhao G."/>
            <person name="Zou C."/>
            <person name="Li K."/>
            <person name="Wang K."/>
            <person name="Li T."/>
            <person name="Gao L."/>
            <person name="Zhang X."/>
            <person name="Wang H."/>
            <person name="Yang Z."/>
            <person name="Liu X."/>
            <person name="Jiang W."/>
            <person name="Mao L."/>
            <person name="Kong X."/>
            <person name="Jiao Y."/>
            <person name="Jia J."/>
        </authorList>
    </citation>
    <scope>NUCLEOTIDE SEQUENCE [LARGE SCALE GENOMIC DNA]</scope>
    <source>
        <strain evidence="2">cv. AL8/78</strain>
    </source>
</reference>
<dbReference type="Proteomes" id="UP000015105">
    <property type="component" value="Chromosome 7D"/>
</dbReference>
<protein>
    <submittedName>
        <fullName evidence="1">Uncharacterized protein</fullName>
    </submittedName>
</protein>
<evidence type="ECO:0000313" key="1">
    <source>
        <dbReference type="EnsemblPlants" id="AET7Gv20962600.39"/>
    </source>
</evidence>
<reference evidence="2" key="1">
    <citation type="journal article" date="2014" name="Science">
        <title>Ancient hybridizations among the ancestral genomes of bread wheat.</title>
        <authorList>
            <consortium name="International Wheat Genome Sequencing Consortium,"/>
            <person name="Marcussen T."/>
            <person name="Sandve S.R."/>
            <person name="Heier L."/>
            <person name="Spannagl M."/>
            <person name="Pfeifer M."/>
            <person name="Jakobsen K.S."/>
            <person name="Wulff B.B."/>
            <person name="Steuernagel B."/>
            <person name="Mayer K.F."/>
            <person name="Olsen O.A."/>
        </authorList>
    </citation>
    <scope>NUCLEOTIDE SEQUENCE [LARGE SCALE GENOMIC DNA]</scope>
    <source>
        <strain evidence="2">cv. AL8/78</strain>
    </source>
</reference>
<evidence type="ECO:0000313" key="2">
    <source>
        <dbReference type="Proteomes" id="UP000015105"/>
    </source>
</evidence>
<dbReference type="EnsemblPlants" id="AET7Gv20962600.11">
    <property type="protein sequence ID" value="AET7Gv20962600.11"/>
    <property type="gene ID" value="AET7Gv20962600"/>
</dbReference>
<accession>A0A453SJE9</accession>
<dbReference type="Gramene" id="AET7Gv20962600.15">
    <property type="protein sequence ID" value="AET7Gv20962600.15"/>
    <property type="gene ID" value="AET7Gv20962600"/>
</dbReference>
<dbReference type="Gramene" id="AET7Gv20962600.42">
    <property type="protein sequence ID" value="AET7Gv20962600.42"/>
    <property type="gene ID" value="AET7Gv20962600"/>
</dbReference>
<reference evidence="1" key="5">
    <citation type="journal article" date="2021" name="G3 (Bethesda)">
        <title>Aegilops tauschii genome assembly Aet v5.0 features greater sequence contiguity and improved annotation.</title>
        <authorList>
            <person name="Wang L."/>
            <person name="Zhu T."/>
            <person name="Rodriguez J.C."/>
            <person name="Deal K.R."/>
            <person name="Dubcovsky J."/>
            <person name="McGuire P.E."/>
            <person name="Lux T."/>
            <person name="Spannagl M."/>
            <person name="Mayer K.F.X."/>
            <person name="Baldrich P."/>
            <person name="Meyers B.C."/>
            <person name="Huo N."/>
            <person name="Gu Y.Q."/>
            <person name="Zhou H."/>
            <person name="Devos K.M."/>
            <person name="Bennetzen J.L."/>
            <person name="Unver T."/>
            <person name="Budak H."/>
            <person name="Gulick P.J."/>
            <person name="Galiba G."/>
            <person name="Kalapos B."/>
            <person name="Nelson D.R."/>
            <person name="Li P."/>
            <person name="You F.M."/>
            <person name="Luo M.C."/>
            <person name="Dvorak J."/>
        </authorList>
    </citation>
    <scope>NUCLEOTIDE SEQUENCE [LARGE SCALE GENOMIC DNA]</scope>
    <source>
        <strain evidence="1">cv. AL8/78</strain>
    </source>
</reference>
<sequence length="115" mass="11989">MYKFSADLASRANETDGQISLLEEGDGGMEKLSSWRAVCTTPATTPATSASRPSATVTPPRLQAASMICISGASLSGEDHAFLPLQFPQKLCNHSTRSVAPSHGCSGYGRRGSTG</sequence>
<dbReference type="Gramene" id="AET7Gv20962600.23">
    <property type="protein sequence ID" value="AET7Gv20962600.23"/>
    <property type="gene ID" value="AET7Gv20962600"/>
</dbReference>
<dbReference type="EnsemblPlants" id="AET7Gv20962600.42">
    <property type="protein sequence ID" value="AET7Gv20962600.42"/>
    <property type="gene ID" value="AET7Gv20962600"/>
</dbReference>
<proteinExistence type="predicted"/>
<dbReference type="Gramene" id="AET7Gv20962600.39">
    <property type="protein sequence ID" value="AET7Gv20962600.39"/>
    <property type="gene ID" value="AET7Gv20962600"/>
</dbReference>
<dbReference type="EnsemblPlants" id="AET7Gv20962600.23">
    <property type="protein sequence ID" value="AET7Gv20962600.23"/>
    <property type="gene ID" value="AET7Gv20962600"/>
</dbReference>
<dbReference type="Gramene" id="AET7Gv20962600.11">
    <property type="protein sequence ID" value="AET7Gv20962600.11"/>
    <property type="gene ID" value="AET7Gv20962600"/>
</dbReference>
<dbReference type="Gramene" id="AET7Gv20962600.21">
    <property type="protein sequence ID" value="AET7Gv20962600.21"/>
    <property type="gene ID" value="AET7Gv20962600"/>
</dbReference>
<dbReference type="AlphaFoldDB" id="A0A453SJE9"/>
<dbReference type="Gramene" id="AET7Gv20962600.4">
    <property type="protein sequence ID" value="AET7Gv20962600.4"/>
    <property type="gene ID" value="AET7Gv20962600"/>
</dbReference>
<name>A0A453SJE9_AEGTS</name>
<dbReference type="EnsemblPlants" id="AET7Gv20962600.21">
    <property type="protein sequence ID" value="AET7Gv20962600.21"/>
    <property type="gene ID" value="AET7Gv20962600"/>
</dbReference>
<dbReference type="Gramene" id="AET7Gv20962600.24">
    <property type="protein sequence ID" value="AET7Gv20962600.24"/>
    <property type="gene ID" value="AET7Gv20962600"/>
</dbReference>
<organism evidence="1 2">
    <name type="scientific">Aegilops tauschii subsp. strangulata</name>
    <name type="common">Goatgrass</name>
    <dbReference type="NCBI Taxonomy" id="200361"/>
    <lineage>
        <taxon>Eukaryota</taxon>
        <taxon>Viridiplantae</taxon>
        <taxon>Streptophyta</taxon>
        <taxon>Embryophyta</taxon>
        <taxon>Tracheophyta</taxon>
        <taxon>Spermatophyta</taxon>
        <taxon>Magnoliopsida</taxon>
        <taxon>Liliopsida</taxon>
        <taxon>Poales</taxon>
        <taxon>Poaceae</taxon>
        <taxon>BOP clade</taxon>
        <taxon>Pooideae</taxon>
        <taxon>Triticodae</taxon>
        <taxon>Triticeae</taxon>
        <taxon>Triticinae</taxon>
        <taxon>Aegilops</taxon>
    </lineage>
</organism>
<reference evidence="1" key="4">
    <citation type="submission" date="2019-03" db="UniProtKB">
        <authorList>
            <consortium name="EnsemblPlants"/>
        </authorList>
    </citation>
    <scope>IDENTIFICATION</scope>
</reference>
<dbReference type="EnsemblPlants" id="AET7Gv20962600.39">
    <property type="protein sequence ID" value="AET7Gv20962600.39"/>
    <property type="gene ID" value="AET7Gv20962600"/>
</dbReference>
<reference evidence="1" key="3">
    <citation type="journal article" date="2017" name="Nature">
        <title>Genome sequence of the progenitor of the wheat D genome Aegilops tauschii.</title>
        <authorList>
            <person name="Luo M.C."/>
            <person name="Gu Y.Q."/>
            <person name="Puiu D."/>
            <person name="Wang H."/>
            <person name="Twardziok S.O."/>
            <person name="Deal K.R."/>
            <person name="Huo N."/>
            <person name="Zhu T."/>
            <person name="Wang L."/>
            <person name="Wang Y."/>
            <person name="McGuire P.E."/>
            <person name="Liu S."/>
            <person name="Long H."/>
            <person name="Ramasamy R.K."/>
            <person name="Rodriguez J.C."/>
            <person name="Van S.L."/>
            <person name="Yuan L."/>
            <person name="Wang Z."/>
            <person name="Xia Z."/>
            <person name="Xiao L."/>
            <person name="Anderson O.D."/>
            <person name="Ouyang S."/>
            <person name="Liang Y."/>
            <person name="Zimin A.V."/>
            <person name="Pertea G."/>
            <person name="Qi P."/>
            <person name="Bennetzen J.L."/>
            <person name="Dai X."/>
            <person name="Dawson M.W."/>
            <person name="Muller H.G."/>
            <person name="Kugler K."/>
            <person name="Rivarola-Duarte L."/>
            <person name="Spannagl M."/>
            <person name="Mayer K.F.X."/>
            <person name="Lu F.H."/>
            <person name="Bevan M.W."/>
            <person name="Leroy P."/>
            <person name="Li P."/>
            <person name="You F.M."/>
            <person name="Sun Q."/>
            <person name="Liu Z."/>
            <person name="Lyons E."/>
            <person name="Wicker T."/>
            <person name="Salzberg S.L."/>
            <person name="Devos K.M."/>
            <person name="Dvorak J."/>
        </authorList>
    </citation>
    <scope>NUCLEOTIDE SEQUENCE [LARGE SCALE GENOMIC DNA]</scope>
    <source>
        <strain evidence="1">cv. AL8/78</strain>
    </source>
</reference>
<dbReference type="EnsemblPlants" id="AET7Gv20962600.15">
    <property type="protein sequence ID" value="AET7Gv20962600.15"/>
    <property type="gene ID" value="AET7Gv20962600"/>
</dbReference>
<dbReference type="EnsemblPlants" id="AET7Gv20962600.24">
    <property type="protein sequence ID" value="AET7Gv20962600.24"/>
    <property type="gene ID" value="AET7Gv20962600"/>
</dbReference>
<dbReference type="EnsemblPlants" id="AET7Gv20962600.4">
    <property type="protein sequence ID" value="AET7Gv20962600.4"/>
    <property type="gene ID" value="AET7Gv20962600"/>
</dbReference>